<dbReference type="Pfam" id="PF00494">
    <property type="entry name" value="SQS_PSY"/>
    <property type="match status" value="1"/>
</dbReference>
<dbReference type="Gene3D" id="1.10.600.10">
    <property type="entry name" value="Farnesyl Diphosphate Synthase"/>
    <property type="match status" value="1"/>
</dbReference>
<dbReference type="InterPro" id="IPR008949">
    <property type="entry name" value="Isoprenoid_synthase_dom_sf"/>
</dbReference>
<dbReference type="InterPro" id="IPR002060">
    <property type="entry name" value="Squ/phyt_synthse"/>
</dbReference>
<dbReference type="SUPFAM" id="SSF48576">
    <property type="entry name" value="Terpenoid synthases"/>
    <property type="match status" value="1"/>
</dbReference>
<dbReference type="Proteomes" id="UP000237889">
    <property type="component" value="Chromosome"/>
</dbReference>
<accession>A0A2S0NAA9</accession>
<dbReference type="GO" id="GO:0016765">
    <property type="term" value="F:transferase activity, transferring alkyl or aryl (other than methyl) groups"/>
    <property type="evidence" value="ECO:0007669"/>
    <property type="project" value="UniProtKB-ARBA"/>
</dbReference>
<dbReference type="KEGG" id="phr:C6569_07195"/>
<dbReference type="AlphaFoldDB" id="A0A2S0NAA9"/>
<proteinExistence type="predicted"/>
<organism evidence="1 2">
    <name type="scientific">Phreatobacter cathodiphilus</name>
    <dbReference type="NCBI Taxonomy" id="1868589"/>
    <lineage>
        <taxon>Bacteria</taxon>
        <taxon>Pseudomonadati</taxon>
        <taxon>Pseudomonadota</taxon>
        <taxon>Alphaproteobacteria</taxon>
        <taxon>Hyphomicrobiales</taxon>
        <taxon>Phreatobacteraceae</taxon>
        <taxon>Phreatobacter</taxon>
    </lineage>
</organism>
<gene>
    <name evidence="1" type="ORF">C6569_07195</name>
</gene>
<dbReference type="EMBL" id="CP027668">
    <property type="protein sequence ID" value="AVO44863.1"/>
    <property type="molecule type" value="Genomic_DNA"/>
</dbReference>
<evidence type="ECO:0000313" key="2">
    <source>
        <dbReference type="Proteomes" id="UP000237889"/>
    </source>
</evidence>
<dbReference type="OrthoDB" id="9814909at2"/>
<dbReference type="PANTHER" id="PTHR31480">
    <property type="entry name" value="BIFUNCTIONAL LYCOPENE CYCLASE/PHYTOENE SYNTHASE"/>
    <property type="match status" value="1"/>
</dbReference>
<protein>
    <submittedName>
        <fullName evidence="1">Phytoene/squalene synthase family protein</fullName>
    </submittedName>
</protein>
<sequence>MTVAPLPPSATLAAAYDHCDAQVRAGDKDRWLAALFAPSDRRGDLVALAAFNLEIASVRDRVSEPLPGEVRLQWWRDVLTGEGRGDITAHPVAAALLDVIGRHNLPIKPLIDLIDARVFDLYDDPMPSVADLEGYCGETSGALMQMGALVLAEGDDPRTGDLAGHAGMAYALTGLLRALGLGASRGQVFIPADILAAEGIGRDEVVTGRESDAMRQVRDAVVAMARRHAAAAQELARGADRRTVAAFVPLATVTPRLALLSRQRNPFAPPPDVAQWRLQWAMWRFARRFGRA</sequence>
<keyword evidence="2" id="KW-1185">Reference proteome</keyword>
<evidence type="ECO:0000313" key="1">
    <source>
        <dbReference type="EMBL" id="AVO44863.1"/>
    </source>
</evidence>
<name>A0A2S0NAA9_9HYPH</name>
<reference evidence="1 2" key="1">
    <citation type="submission" date="2018-03" db="EMBL/GenBank/DDBJ databases">
        <title>Genome sequencing of Phreatobacter sp.</title>
        <authorList>
            <person name="Kim S.-J."/>
            <person name="Heo J."/>
            <person name="Kwon S.-W."/>
        </authorList>
    </citation>
    <scope>NUCLEOTIDE SEQUENCE [LARGE SCALE GENOMIC DNA]</scope>
    <source>
        <strain evidence="1 2">S-12</strain>
    </source>
</reference>